<dbReference type="Pfam" id="PF05168">
    <property type="entry name" value="HEPN"/>
    <property type="match status" value="1"/>
</dbReference>
<dbReference type="GO" id="GO:0003677">
    <property type="term" value="F:DNA binding"/>
    <property type="evidence" value="ECO:0007669"/>
    <property type="project" value="UniProtKB-KW"/>
</dbReference>
<dbReference type="Gene3D" id="1.20.120.330">
    <property type="entry name" value="Nucleotidyltransferases domain 2"/>
    <property type="match status" value="1"/>
</dbReference>
<dbReference type="InterPro" id="IPR007842">
    <property type="entry name" value="HEPN_dom"/>
</dbReference>
<proteinExistence type="predicted"/>
<accession>A0A2M7E8E7</accession>
<dbReference type="EMBL" id="PETL01000219">
    <property type="protein sequence ID" value="PIV63993.1"/>
    <property type="molecule type" value="Genomic_DNA"/>
</dbReference>
<dbReference type="SUPFAM" id="SSF81593">
    <property type="entry name" value="Nucleotidyltransferase substrate binding subunit/domain"/>
    <property type="match status" value="1"/>
</dbReference>
<evidence type="ECO:0000259" key="1">
    <source>
        <dbReference type="PROSITE" id="PS50910"/>
    </source>
</evidence>
<evidence type="ECO:0000313" key="3">
    <source>
        <dbReference type="Proteomes" id="UP000228886"/>
    </source>
</evidence>
<feature type="domain" description="HEPN" evidence="1">
    <location>
        <begin position="11"/>
        <end position="129"/>
    </location>
</feature>
<dbReference type="AlphaFoldDB" id="A0A2M7E8E7"/>
<dbReference type="SMART" id="SM00748">
    <property type="entry name" value="HEPN"/>
    <property type="match status" value="1"/>
</dbReference>
<dbReference type="PROSITE" id="PS50910">
    <property type="entry name" value="HEPN"/>
    <property type="match status" value="1"/>
</dbReference>
<comment type="caution">
    <text evidence="2">The sequence shown here is derived from an EMBL/GenBank/DDBJ whole genome shotgun (WGS) entry which is preliminary data.</text>
</comment>
<dbReference type="Proteomes" id="UP000228886">
    <property type="component" value="Unassembled WGS sequence"/>
</dbReference>
<gene>
    <name evidence="2" type="ORF">COS11_04495</name>
</gene>
<keyword evidence="2" id="KW-0238">DNA-binding</keyword>
<reference evidence="3" key="1">
    <citation type="submission" date="2017-09" db="EMBL/GenBank/DDBJ databases">
        <title>Depth-based differentiation of microbial function through sediment-hosted aquifers and enrichment of novel symbionts in the deep terrestrial subsurface.</title>
        <authorList>
            <person name="Probst A.J."/>
            <person name="Ladd B."/>
            <person name="Jarett J.K."/>
            <person name="Geller-Mcgrath D.E."/>
            <person name="Sieber C.M.K."/>
            <person name="Emerson J.B."/>
            <person name="Anantharaman K."/>
            <person name="Thomas B.C."/>
            <person name="Malmstrom R."/>
            <person name="Stieglmeier M."/>
            <person name="Klingl A."/>
            <person name="Woyke T."/>
            <person name="Ryan C.M."/>
            <person name="Banfield J.F."/>
        </authorList>
    </citation>
    <scope>NUCLEOTIDE SEQUENCE [LARGE SCALE GENOMIC DNA]</scope>
</reference>
<sequence>MVAKKEIEFLKERAIKFLENSKYLQKKKVYDLAAFNLEQFCQLYVKYKLFLKIGDYPRTHSLKRLFNELKKVFADKKGWNNFIEEHIETISNLENAYMTSRYLPMEFEKIEIEKMFKFCEEFKRFMKRI</sequence>
<organism evidence="2 3">
    <name type="scientific">bacterium (Candidatus Ratteibacteria) CG01_land_8_20_14_3_00_40_19</name>
    <dbReference type="NCBI Taxonomy" id="2014290"/>
    <lineage>
        <taxon>Bacteria</taxon>
        <taxon>Candidatus Ratteibacteria</taxon>
    </lineage>
</organism>
<evidence type="ECO:0000313" key="2">
    <source>
        <dbReference type="EMBL" id="PIV63993.1"/>
    </source>
</evidence>
<protein>
    <submittedName>
        <fullName evidence="2">DNA-binding protein</fullName>
    </submittedName>
</protein>
<name>A0A2M7E8E7_9BACT</name>